<proteinExistence type="predicted"/>
<dbReference type="Proteomes" id="UP000270112">
    <property type="component" value="Unassembled WGS sequence"/>
</dbReference>
<dbReference type="EMBL" id="QICC01000009">
    <property type="protein sequence ID" value="RNM42647.1"/>
    <property type="molecule type" value="Genomic_DNA"/>
</dbReference>
<reference evidence="4" key="2">
    <citation type="submission" date="2018-05" db="EMBL/GenBank/DDBJ databases">
        <title>Genome Sequencing of selected type strains of the family Eggerthellaceae.</title>
        <authorList>
            <person name="Danylec N."/>
            <person name="Stoll D.A."/>
            <person name="Doetsch A."/>
            <person name="Huch M."/>
        </authorList>
    </citation>
    <scope>NUCLEOTIDE SEQUENCE [LARGE SCALE GENOMIC DNA]</scope>
    <source>
        <strain evidence="4">DSM 16107</strain>
    </source>
</reference>
<gene>
    <name evidence="1" type="ORF">C1876_00380</name>
    <name evidence="2" type="ORF">DMP09_04060</name>
</gene>
<organism evidence="2 4">
    <name type="scientific">Eggerthella sinensis</name>
    <dbReference type="NCBI Taxonomy" id="242230"/>
    <lineage>
        <taxon>Bacteria</taxon>
        <taxon>Bacillati</taxon>
        <taxon>Actinomycetota</taxon>
        <taxon>Coriobacteriia</taxon>
        <taxon>Eggerthellales</taxon>
        <taxon>Eggerthellaceae</taxon>
        <taxon>Eggerthella</taxon>
    </lineage>
</organism>
<name>A0A3N0J0G7_9ACTN</name>
<comment type="caution">
    <text evidence="2">The sequence shown here is derived from an EMBL/GenBank/DDBJ whole genome shotgun (WGS) entry which is preliminary data.</text>
</comment>
<accession>A0A3N0J0G7</accession>
<protein>
    <submittedName>
        <fullName evidence="2">Uncharacterized protein</fullName>
    </submittedName>
</protein>
<dbReference type="Proteomes" id="UP000253817">
    <property type="component" value="Unassembled WGS sequence"/>
</dbReference>
<reference evidence="1 3" key="1">
    <citation type="journal article" date="2018" name="Elife">
        <title>Discovery and characterization of a prevalent human gut bacterial enzyme sufficient for the inactivation of a family of plant toxins.</title>
        <authorList>
            <person name="Koppel N."/>
            <person name="Bisanz J.E."/>
            <person name="Pandelia M.E."/>
            <person name="Turnbaugh P.J."/>
            <person name="Balskus E.P."/>
        </authorList>
    </citation>
    <scope>NUCLEOTIDE SEQUENCE [LARGE SCALE GENOMIC DNA]</scope>
    <source>
        <strain evidence="1 3">DSM 16107</strain>
    </source>
</reference>
<dbReference type="AlphaFoldDB" id="A0A3N0J0G7"/>
<sequence>MRTTPAGRAAVELLAPERRIAACVNAVPARRDAFAAVLAFCEQPRTLDAVKQLLANHPALEPSAGTAGQRLHAVYFIDRLSEAGGLVWDHAWVTTDAGKRFLASV</sequence>
<evidence type="ECO:0000313" key="2">
    <source>
        <dbReference type="EMBL" id="RNM42647.1"/>
    </source>
</evidence>
<evidence type="ECO:0000313" key="3">
    <source>
        <dbReference type="Proteomes" id="UP000253817"/>
    </source>
</evidence>
<evidence type="ECO:0000313" key="1">
    <source>
        <dbReference type="EMBL" id="RDB71795.1"/>
    </source>
</evidence>
<dbReference type="EMBL" id="PPTT01000001">
    <property type="protein sequence ID" value="RDB71795.1"/>
    <property type="molecule type" value="Genomic_DNA"/>
</dbReference>
<keyword evidence="3" id="KW-1185">Reference proteome</keyword>
<reference evidence="2" key="3">
    <citation type="journal article" date="2019" name="Microbiol. Resour. Announc.">
        <title>Draft Genome Sequences of Type Strains of Gordonibacter faecihominis, Paraeggerthella hongkongensis, Parvibacter caecicola,Slackia equolifaciens, Slackia faecicanis, and Slackia isoflavoniconvertens.</title>
        <authorList>
            <person name="Danylec N."/>
            <person name="Stoll D.A."/>
            <person name="Dotsch A."/>
            <person name="Huch M."/>
        </authorList>
    </citation>
    <scope>NUCLEOTIDE SEQUENCE</scope>
    <source>
        <strain evidence="2">DSM 16107</strain>
    </source>
</reference>
<evidence type="ECO:0000313" key="4">
    <source>
        <dbReference type="Proteomes" id="UP000270112"/>
    </source>
</evidence>